<evidence type="ECO:0000313" key="4">
    <source>
        <dbReference type="EMBL" id="KAF9626583.1"/>
    </source>
</evidence>
<dbReference type="Pfam" id="PF13041">
    <property type="entry name" value="PPR_2"/>
    <property type="match status" value="1"/>
</dbReference>
<gene>
    <name evidence="4" type="ORF">IFM89_036098</name>
</gene>
<dbReference type="Gene3D" id="1.25.40.10">
    <property type="entry name" value="Tetratricopeptide repeat domain"/>
    <property type="match status" value="1"/>
</dbReference>
<dbReference type="NCBIfam" id="TIGR00756">
    <property type="entry name" value="PPR"/>
    <property type="match status" value="1"/>
</dbReference>
<accession>A0A835IZV9</accession>
<sequence>MEEEGSVPDINSHNIILYGLARSGGPNRAMEMVMKMKNANIKPDSVSYNTVLGCLSRAEAVGKIDDIRKDSVP</sequence>
<evidence type="ECO:0000256" key="1">
    <source>
        <dbReference type="ARBA" id="ARBA00007626"/>
    </source>
</evidence>
<proteinExistence type="inferred from homology"/>
<protein>
    <recommendedName>
        <fullName evidence="6">Pentatricopeptide repeat-containing protein</fullName>
    </recommendedName>
</protein>
<dbReference type="PANTHER" id="PTHR47938:SF46">
    <property type="entry name" value="PENTACOTRIPEPTIDE-REPEAT REGION OF PRORP DOMAIN-CONTAINING PROTEIN"/>
    <property type="match status" value="1"/>
</dbReference>
<organism evidence="4 5">
    <name type="scientific">Coptis chinensis</name>
    <dbReference type="NCBI Taxonomy" id="261450"/>
    <lineage>
        <taxon>Eukaryota</taxon>
        <taxon>Viridiplantae</taxon>
        <taxon>Streptophyta</taxon>
        <taxon>Embryophyta</taxon>
        <taxon>Tracheophyta</taxon>
        <taxon>Spermatophyta</taxon>
        <taxon>Magnoliopsida</taxon>
        <taxon>Ranunculales</taxon>
        <taxon>Ranunculaceae</taxon>
        <taxon>Coptidoideae</taxon>
        <taxon>Coptis</taxon>
    </lineage>
</organism>
<name>A0A835IZV9_9MAGN</name>
<dbReference type="InterPro" id="IPR011990">
    <property type="entry name" value="TPR-like_helical_dom_sf"/>
</dbReference>
<feature type="repeat" description="PPR" evidence="3">
    <location>
        <begin position="9"/>
        <end position="43"/>
    </location>
</feature>
<dbReference type="GO" id="GO:0003729">
    <property type="term" value="F:mRNA binding"/>
    <property type="evidence" value="ECO:0007669"/>
    <property type="project" value="TreeGrafter"/>
</dbReference>
<evidence type="ECO:0000313" key="5">
    <source>
        <dbReference type="Proteomes" id="UP000631114"/>
    </source>
</evidence>
<reference evidence="4 5" key="1">
    <citation type="submission" date="2020-10" db="EMBL/GenBank/DDBJ databases">
        <title>The Coptis chinensis genome and diversification of protoberbering-type alkaloids.</title>
        <authorList>
            <person name="Wang B."/>
            <person name="Shu S."/>
            <person name="Song C."/>
            <person name="Liu Y."/>
        </authorList>
    </citation>
    <scope>NUCLEOTIDE SEQUENCE [LARGE SCALE GENOMIC DNA]</scope>
    <source>
        <strain evidence="4">HL-2020</strain>
        <tissue evidence="4">Leaf</tissue>
    </source>
</reference>
<dbReference type="EMBL" id="JADFTS010000001">
    <property type="protein sequence ID" value="KAF9626583.1"/>
    <property type="molecule type" value="Genomic_DNA"/>
</dbReference>
<comment type="similarity">
    <text evidence="1">Belongs to the PPR family. P subfamily.</text>
</comment>
<dbReference type="AlphaFoldDB" id="A0A835IZV9"/>
<comment type="caution">
    <text evidence="4">The sequence shown here is derived from an EMBL/GenBank/DDBJ whole genome shotgun (WGS) entry which is preliminary data.</text>
</comment>
<evidence type="ECO:0008006" key="6">
    <source>
        <dbReference type="Google" id="ProtNLM"/>
    </source>
</evidence>
<dbReference type="OrthoDB" id="185373at2759"/>
<evidence type="ECO:0000256" key="2">
    <source>
        <dbReference type="ARBA" id="ARBA00022737"/>
    </source>
</evidence>
<dbReference type="PROSITE" id="PS51375">
    <property type="entry name" value="PPR"/>
    <property type="match status" value="1"/>
</dbReference>
<evidence type="ECO:0000256" key="3">
    <source>
        <dbReference type="PROSITE-ProRule" id="PRU00708"/>
    </source>
</evidence>
<dbReference type="InterPro" id="IPR002885">
    <property type="entry name" value="PPR_rpt"/>
</dbReference>
<dbReference type="Proteomes" id="UP000631114">
    <property type="component" value="Unassembled WGS sequence"/>
</dbReference>
<dbReference type="PANTHER" id="PTHR47938">
    <property type="entry name" value="RESPIRATORY COMPLEX I CHAPERONE (CIA84), PUTATIVE (AFU_ORTHOLOGUE AFUA_2G06020)-RELATED"/>
    <property type="match status" value="1"/>
</dbReference>
<keyword evidence="5" id="KW-1185">Reference proteome</keyword>
<keyword evidence="2" id="KW-0677">Repeat</keyword>